<feature type="compositionally biased region" description="Basic and acidic residues" evidence="1">
    <location>
        <begin position="210"/>
        <end position="224"/>
    </location>
</feature>
<reference evidence="2 3" key="1">
    <citation type="submission" date="2019-05" db="EMBL/GenBank/DDBJ databases">
        <title>Mikania micrantha, genome provides insights into the molecular mechanism of rapid growth.</title>
        <authorList>
            <person name="Liu B."/>
        </authorList>
    </citation>
    <scope>NUCLEOTIDE SEQUENCE [LARGE SCALE GENOMIC DNA]</scope>
    <source>
        <strain evidence="2">NLD-2019</strain>
        <tissue evidence="2">Leaf</tissue>
    </source>
</reference>
<keyword evidence="3" id="KW-1185">Reference proteome</keyword>
<dbReference type="SUPFAM" id="SSF56672">
    <property type="entry name" value="DNA/RNA polymerases"/>
    <property type="match status" value="1"/>
</dbReference>
<feature type="compositionally biased region" description="Acidic residues" evidence="1">
    <location>
        <begin position="261"/>
        <end position="272"/>
    </location>
</feature>
<dbReference type="PANTHER" id="PTHR46951">
    <property type="entry name" value="BED-TYPE DOMAIN-CONTAINING PROTEIN"/>
    <property type="match status" value="1"/>
</dbReference>
<dbReference type="EMBL" id="SZYD01000008">
    <property type="protein sequence ID" value="KAD5507624.1"/>
    <property type="molecule type" value="Genomic_DNA"/>
</dbReference>
<dbReference type="Proteomes" id="UP000326396">
    <property type="component" value="Linkage Group LG16"/>
</dbReference>
<feature type="region of interest" description="Disordered" evidence="1">
    <location>
        <begin position="210"/>
        <end position="272"/>
    </location>
</feature>
<accession>A0A5N6NWH6</accession>
<feature type="region of interest" description="Disordered" evidence="1">
    <location>
        <begin position="144"/>
        <end position="190"/>
    </location>
</feature>
<comment type="caution">
    <text evidence="2">The sequence shown here is derived from an EMBL/GenBank/DDBJ whole genome shotgun (WGS) entry which is preliminary data.</text>
</comment>
<sequence>MMCCFKLQSINQVRDVEDEREKKIVGLSGKLSGIAKKFKSLRSSLEDEVVDPAWKYGVEHQVPAQGGKKGYKYIKCNFRSKVITGGVKRMKEHLGCTHKDVAPCDKVPPEVKEEILHYLKQFQENKVASQRNFEESVGSVAYYSGDGSVNPSSSSRGVRGPMDRFLGSARDNEDGSLPNEKMTPASAKEHRNRIEDQLIAYKEKKGLFGFRDDNGGSGASEKRGVGPNEEVGGCSSSRKRKQVQINLIDEDDDIEVNSVEEKDDEDELDMEGDTNPLLVYSRRNVKRPAKALISAPILQPPDFTKPIQSSVMLLGWYWAIHAQKNHPVAYFSKGFSSSNWLKSAYDRELLALEKGLKEDPQTCSILDQVSSDPNSCPGYSLVGSRLMYKGQVVVPMVPSIR</sequence>
<name>A0A5N6NWH6_9ASTR</name>
<dbReference type="PANTHER" id="PTHR46951:SF2">
    <property type="entry name" value="BED-TYPE DOMAIN-CONTAINING PROTEIN"/>
    <property type="match status" value="1"/>
</dbReference>
<evidence type="ECO:0000313" key="2">
    <source>
        <dbReference type="EMBL" id="KAD5507624.1"/>
    </source>
</evidence>
<organism evidence="2 3">
    <name type="scientific">Mikania micrantha</name>
    <name type="common">bitter vine</name>
    <dbReference type="NCBI Taxonomy" id="192012"/>
    <lineage>
        <taxon>Eukaryota</taxon>
        <taxon>Viridiplantae</taxon>
        <taxon>Streptophyta</taxon>
        <taxon>Embryophyta</taxon>
        <taxon>Tracheophyta</taxon>
        <taxon>Spermatophyta</taxon>
        <taxon>Magnoliopsida</taxon>
        <taxon>eudicotyledons</taxon>
        <taxon>Gunneridae</taxon>
        <taxon>Pentapetalae</taxon>
        <taxon>asterids</taxon>
        <taxon>campanulids</taxon>
        <taxon>Asterales</taxon>
        <taxon>Asteraceae</taxon>
        <taxon>Asteroideae</taxon>
        <taxon>Heliantheae alliance</taxon>
        <taxon>Eupatorieae</taxon>
        <taxon>Mikania</taxon>
    </lineage>
</organism>
<feature type="compositionally biased region" description="Low complexity" evidence="1">
    <location>
        <begin position="144"/>
        <end position="160"/>
    </location>
</feature>
<evidence type="ECO:0000313" key="3">
    <source>
        <dbReference type="Proteomes" id="UP000326396"/>
    </source>
</evidence>
<dbReference type="AlphaFoldDB" id="A0A5N6NWH6"/>
<evidence type="ECO:0000256" key="1">
    <source>
        <dbReference type="SAM" id="MobiDB-lite"/>
    </source>
</evidence>
<dbReference type="OrthoDB" id="2012664at2759"/>
<protein>
    <submittedName>
        <fullName evidence="2">Uncharacterized protein</fullName>
    </submittedName>
</protein>
<dbReference type="InterPro" id="IPR043502">
    <property type="entry name" value="DNA/RNA_pol_sf"/>
</dbReference>
<proteinExistence type="predicted"/>
<gene>
    <name evidence="2" type="ORF">E3N88_15327</name>
</gene>